<proteinExistence type="predicted"/>
<dbReference type="PANTHER" id="PTHR46481">
    <property type="entry name" value="ZINC FINGER BED DOMAIN-CONTAINING PROTEIN 4"/>
    <property type="match status" value="1"/>
</dbReference>
<sequence length="122" mass="13723">MASNGTSFISLTIHYIDLFWKLRCFLLDIISIKEWYTGANVANTIIDILNEYNISEKTLALTTDNASSMVLCGAIVAEKLEEGFNNFDFSHYCCAAHALNLAISRGMEFIDNSINSTYYILM</sequence>
<keyword evidence="5" id="KW-0539">Nucleus</keyword>
<reference evidence="6 7" key="1">
    <citation type="submission" date="2021-06" db="EMBL/GenBank/DDBJ databases">
        <authorList>
            <person name="Kallberg Y."/>
            <person name="Tangrot J."/>
            <person name="Rosling A."/>
        </authorList>
    </citation>
    <scope>NUCLEOTIDE SEQUENCE [LARGE SCALE GENOMIC DNA]</scope>
    <source>
        <strain evidence="6 7">120-4 pot B 10/14</strain>
    </source>
</reference>
<accession>A0ABN7XAU2</accession>
<gene>
    <name evidence="6" type="ORF">GMARGA_LOCUS41189</name>
</gene>
<dbReference type="InterPro" id="IPR012337">
    <property type="entry name" value="RNaseH-like_sf"/>
</dbReference>
<keyword evidence="2" id="KW-0479">Metal-binding</keyword>
<feature type="non-terminal residue" evidence="6">
    <location>
        <position position="122"/>
    </location>
</feature>
<name>A0ABN7XAU2_GIGMA</name>
<keyword evidence="4" id="KW-0862">Zinc</keyword>
<dbReference type="SUPFAM" id="SSF53098">
    <property type="entry name" value="Ribonuclease H-like"/>
    <property type="match status" value="1"/>
</dbReference>
<comment type="caution">
    <text evidence="6">The sequence shown here is derived from an EMBL/GenBank/DDBJ whole genome shotgun (WGS) entry which is preliminary data.</text>
</comment>
<evidence type="ECO:0000256" key="4">
    <source>
        <dbReference type="ARBA" id="ARBA00022833"/>
    </source>
</evidence>
<evidence type="ECO:0000256" key="3">
    <source>
        <dbReference type="ARBA" id="ARBA00022771"/>
    </source>
</evidence>
<dbReference type="PANTHER" id="PTHR46481:SF10">
    <property type="entry name" value="ZINC FINGER BED DOMAIN-CONTAINING PROTEIN 39"/>
    <property type="match status" value="1"/>
</dbReference>
<comment type="subcellular location">
    <subcellularLocation>
        <location evidence="1">Nucleus</location>
    </subcellularLocation>
</comment>
<keyword evidence="7" id="KW-1185">Reference proteome</keyword>
<evidence type="ECO:0000313" key="6">
    <source>
        <dbReference type="EMBL" id="CAG8852367.1"/>
    </source>
</evidence>
<evidence type="ECO:0000313" key="7">
    <source>
        <dbReference type="Proteomes" id="UP000789901"/>
    </source>
</evidence>
<protein>
    <submittedName>
        <fullName evidence="6">21248_t:CDS:1</fullName>
    </submittedName>
</protein>
<dbReference type="EMBL" id="CAJVQB010111206">
    <property type="protein sequence ID" value="CAG8852367.1"/>
    <property type="molecule type" value="Genomic_DNA"/>
</dbReference>
<keyword evidence="3" id="KW-0863">Zinc-finger</keyword>
<organism evidence="6 7">
    <name type="scientific">Gigaspora margarita</name>
    <dbReference type="NCBI Taxonomy" id="4874"/>
    <lineage>
        <taxon>Eukaryota</taxon>
        <taxon>Fungi</taxon>
        <taxon>Fungi incertae sedis</taxon>
        <taxon>Mucoromycota</taxon>
        <taxon>Glomeromycotina</taxon>
        <taxon>Glomeromycetes</taxon>
        <taxon>Diversisporales</taxon>
        <taxon>Gigasporaceae</taxon>
        <taxon>Gigaspora</taxon>
    </lineage>
</organism>
<evidence type="ECO:0000256" key="2">
    <source>
        <dbReference type="ARBA" id="ARBA00022723"/>
    </source>
</evidence>
<dbReference type="InterPro" id="IPR052035">
    <property type="entry name" value="ZnF_BED_domain_contain"/>
</dbReference>
<evidence type="ECO:0000256" key="5">
    <source>
        <dbReference type="ARBA" id="ARBA00023242"/>
    </source>
</evidence>
<evidence type="ECO:0000256" key="1">
    <source>
        <dbReference type="ARBA" id="ARBA00004123"/>
    </source>
</evidence>
<dbReference type="Proteomes" id="UP000789901">
    <property type="component" value="Unassembled WGS sequence"/>
</dbReference>